<dbReference type="Proteomes" id="UP000612585">
    <property type="component" value="Unassembled WGS sequence"/>
</dbReference>
<sequence>MDADPLREFDDGVAFWATRPKWPADLHNRFYADQQAITDGAFTSTWWNVTRRKLYDWRATRGARLADLDRLFHQHQGNLVTIWQTVIQPQLSGDITSVTWDEVRALPDLARLIKPTRGNSAVFPSKLAHFIAPPLFPVFDKTALPGGHNDYGSYFNHVKDTWNSTDRSDQQALRARLALLIESRSGRPMVSGYPVVNKIVELRLIGQHHRSAS</sequence>
<accession>A0A8J4E828</accession>
<keyword evidence="2" id="KW-1185">Reference proteome</keyword>
<proteinExistence type="predicted"/>
<gene>
    <name evidence="1" type="ORF">Vau01_098980</name>
</gene>
<protein>
    <submittedName>
        <fullName evidence="1">Uncharacterized protein</fullName>
    </submittedName>
</protein>
<comment type="caution">
    <text evidence="1">The sequence shown here is derived from an EMBL/GenBank/DDBJ whole genome shotgun (WGS) entry which is preliminary data.</text>
</comment>
<evidence type="ECO:0000313" key="1">
    <source>
        <dbReference type="EMBL" id="GIJ62382.1"/>
    </source>
</evidence>
<dbReference type="AlphaFoldDB" id="A0A8J4E828"/>
<dbReference type="RefSeq" id="WP_204007990.1">
    <property type="nucleotide sequence ID" value="NZ_BOPG01000077.1"/>
</dbReference>
<name>A0A8J4E828_9ACTN</name>
<dbReference type="EMBL" id="BOPG01000077">
    <property type="protein sequence ID" value="GIJ62382.1"/>
    <property type="molecule type" value="Genomic_DNA"/>
</dbReference>
<evidence type="ECO:0000313" key="2">
    <source>
        <dbReference type="Proteomes" id="UP000612585"/>
    </source>
</evidence>
<reference evidence="1" key="1">
    <citation type="submission" date="2021-01" db="EMBL/GenBank/DDBJ databases">
        <title>Whole genome shotgun sequence of Virgisporangium aurantiacum NBRC 16421.</title>
        <authorList>
            <person name="Komaki H."/>
            <person name="Tamura T."/>
        </authorList>
    </citation>
    <scope>NUCLEOTIDE SEQUENCE</scope>
    <source>
        <strain evidence="1">NBRC 16421</strain>
    </source>
</reference>
<organism evidence="1 2">
    <name type="scientific">Virgisporangium aurantiacum</name>
    <dbReference type="NCBI Taxonomy" id="175570"/>
    <lineage>
        <taxon>Bacteria</taxon>
        <taxon>Bacillati</taxon>
        <taxon>Actinomycetota</taxon>
        <taxon>Actinomycetes</taxon>
        <taxon>Micromonosporales</taxon>
        <taxon>Micromonosporaceae</taxon>
        <taxon>Virgisporangium</taxon>
    </lineage>
</organism>